<comment type="similarity">
    <text evidence="2 7">Belongs to the cytochrome c oxidase subunit 3 family.</text>
</comment>
<dbReference type="OrthoDB" id="9810850at2"/>
<organism evidence="10 11">
    <name type="scientific">Algoriphagus locisalis</name>
    <dbReference type="NCBI Taxonomy" id="305507"/>
    <lineage>
        <taxon>Bacteria</taxon>
        <taxon>Pseudomonadati</taxon>
        <taxon>Bacteroidota</taxon>
        <taxon>Cytophagia</taxon>
        <taxon>Cytophagales</taxon>
        <taxon>Cyclobacteriaceae</taxon>
        <taxon>Algoriphagus</taxon>
    </lineage>
</organism>
<feature type="transmembrane region" description="Helical" evidence="8">
    <location>
        <begin position="94"/>
        <end position="113"/>
    </location>
</feature>
<evidence type="ECO:0000313" key="10">
    <source>
        <dbReference type="EMBL" id="SFT76792.1"/>
    </source>
</evidence>
<dbReference type="InterPro" id="IPR035973">
    <property type="entry name" value="Cyt_c_oxidase_su3-like_sf"/>
</dbReference>
<evidence type="ECO:0000256" key="6">
    <source>
        <dbReference type="ARBA" id="ARBA00023136"/>
    </source>
</evidence>
<comment type="subcellular location">
    <subcellularLocation>
        <location evidence="1 7">Cell membrane</location>
        <topology evidence="1 7">Multi-pass membrane protein</topology>
    </subcellularLocation>
</comment>
<evidence type="ECO:0000256" key="5">
    <source>
        <dbReference type="ARBA" id="ARBA00022989"/>
    </source>
</evidence>
<protein>
    <submittedName>
        <fullName evidence="10">Cytochrome c oxidase subunit 3</fullName>
    </submittedName>
</protein>
<keyword evidence="6 8" id="KW-0472">Membrane</keyword>
<dbReference type="RefSeq" id="WP_091692632.1">
    <property type="nucleotide sequence ID" value="NZ_FPBF01000002.1"/>
</dbReference>
<keyword evidence="4 7" id="KW-0812">Transmembrane</keyword>
<dbReference type="AlphaFoldDB" id="A0A1I7APD9"/>
<dbReference type="Proteomes" id="UP000199673">
    <property type="component" value="Unassembled WGS sequence"/>
</dbReference>
<dbReference type="InterPro" id="IPR000298">
    <property type="entry name" value="Cyt_c_oxidase-like_su3"/>
</dbReference>
<evidence type="ECO:0000256" key="3">
    <source>
        <dbReference type="ARBA" id="ARBA00022475"/>
    </source>
</evidence>
<evidence type="ECO:0000256" key="8">
    <source>
        <dbReference type="SAM" id="Phobius"/>
    </source>
</evidence>
<dbReference type="GO" id="GO:0004129">
    <property type="term" value="F:cytochrome-c oxidase activity"/>
    <property type="evidence" value="ECO:0007669"/>
    <property type="project" value="InterPro"/>
</dbReference>
<dbReference type="Gene3D" id="1.20.120.80">
    <property type="entry name" value="Cytochrome c oxidase, subunit III, four-helix bundle"/>
    <property type="match status" value="1"/>
</dbReference>
<dbReference type="PANTHER" id="PTHR11403">
    <property type="entry name" value="CYTOCHROME C OXIDASE SUBUNIT III"/>
    <property type="match status" value="1"/>
</dbReference>
<dbReference type="STRING" id="305507.SAMN04489724_2115"/>
<keyword evidence="5 8" id="KW-1133">Transmembrane helix</keyword>
<evidence type="ECO:0000256" key="4">
    <source>
        <dbReference type="ARBA" id="ARBA00022692"/>
    </source>
</evidence>
<keyword evidence="3" id="KW-1003">Cell membrane</keyword>
<feature type="transmembrane region" description="Helical" evidence="8">
    <location>
        <begin position="133"/>
        <end position="156"/>
    </location>
</feature>
<dbReference type="PANTHER" id="PTHR11403:SF2">
    <property type="entry name" value="CYTOCHROME BO(3) UBIQUINOL OXIDASE SUBUNIT 3"/>
    <property type="match status" value="1"/>
</dbReference>
<evidence type="ECO:0000256" key="7">
    <source>
        <dbReference type="RuleBase" id="RU003376"/>
    </source>
</evidence>
<evidence type="ECO:0000256" key="1">
    <source>
        <dbReference type="ARBA" id="ARBA00004651"/>
    </source>
</evidence>
<name>A0A1I7APD9_9BACT</name>
<dbReference type="PROSITE" id="PS50253">
    <property type="entry name" value="COX3"/>
    <property type="match status" value="1"/>
</dbReference>
<dbReference type="InterPro" id="IPR013833">
    <property type="entry name" value="Cyt_c_oxidase_su3_a-hlx"/>
</dbReference>
<proteinExistence type="inferred from homology"/>
<reference evidence="11" key="1">
    <citation type="submission" date="2016-10" db="EMBL/GenBank/DDBJ databases">
        <authorList>
            <person name="Varghese N."/>
            <person name="Submissions S."/>
        </authorList>
    </citation>
    <scope>NUCLEOTIDE SEQUENCE [LARGE SCALE GENOMIC DNA]</scope>
    <source>
        <strain evidence="11">DSM 23445</strain>
    </source>
</reference>
<evidence type="ECO:0000313" key="11">
    <source>
        <dbReference type="Proteomes" id="UP000199673"/>
    </source>
</evidence>
<gene>
    <name evidence="10" type="ORF">SAMN04489724_2115</name>
</gene>
<feature type="transmembrane region" description="Helical" evidence="8">
    <location>
        <begin position="57"/>
        <end position="82"/>
    </location>
</feature>
<dbReference type="InterPro" id="IPR024791">
    <property type="entry name" value="Cyt_c/ubiquinol_Oxase_su3"/>
</dbReference>
<feature type="transmembrane region" description="Helical" evidence="8">
    <location>
        <begin position="23"/>
        <end position="45"/>
    </location>
</feature>
<sequence length="204" mass="23571">MRPSKQQLSLFQRIERLHPYETMLYLGMFGSGLIFLFLTFAFLVSSRNLLAGMNQTVPLAFLISTFLLVVSGFSATTIRIAYQEENTNKLLSTLRNTVLLGFAFTVLQIIGWFELKAKGIEFTGIPSGSFLYVLSGIHIFHLLGAMIFGLILFFQLEKSRTDEIKKLIIHTNPFEKMRVRLFTFYWHFMDGIWLILFLLFVLSF</sequence>
<feature type="domain" description="Heme-copper oxidase subunit III family profile" evidence="9">
    <location>
        <begin position="1"/>
        <end position="204"/>
    </location>
</feature>
<dbReference type="EMBL" id="FPBF01000002">
    <property type="protein sequence ID" value="SFT76792.1"/>
    <property type="molecule type" value="Genomic_DNA"/>
</dbReference>
<dbReference type="SUPFAM" id="SSF81452">
    <property type="entry name" value="Cytochrome c oxidase subunit III-like"/>
    <property type="match status" value="1"/>
</dbReference>
<evidence type="ECO:0000259" key="9">
    <source>
        <dbReference type="PROSITE" id="PS50253"/>
    </source>
</evidence>
<keyword evidence="11" id="KW-1185">Reference proteome</keyword>
<dbReference type="GO" id="GO:0019646">
    <property type="term" value="P:aerobic electron transport chain"/>
    <property type="evidence" value="ECO:0007669"/>
    <property type="project" value="InterPro"/>
</dbReference>
<accession>A0A1I7APD9</accession>
<feature type="transmembrane region" description="Helical" evidence="8">
    <location>
        <begin position="184"/>
        <end position="202"/>
    </location>
</feature>
<evidence type="ECO:0000256" key="2">
    <source>
        <dbReference type="ARBA" id="ARBA00010581"/>
    </source>
</evidence>
<dbReference type="GO" id="GO:0005886">
    <property type="term" value="C:plasma membrane"/>
    <property type="evidence" value="ECO:0007669"/>
    <property type="project" value="UniProtKB-SubCell"/>
</dbReference>
<dbReference type="Pfam" id="PF00510">
    <property type="entry name" value="COX3"/>
    <property type="match status" value="1"/>
</dbReference>